<dbReference type="InterPro" id="IPR000031">
    <property type="entry name" value="PurE_dom"/>
</dbReference>
<dbReference type="RefSeq" id="WP_165640886.1">
    <property type="nucleotide sequence ID" value="NZ_CAXTHN010000065.1"/>
</dbReference>
<reference evidence="3 4" key="1">
    <citation type="journal article" date="2020" name="Cell Host Microbe">
        <title>Functional and Genomic Variation between Human-Derived Isolates of Lachnospiraceae Reveals Inter- and Intra-Species Diversity.</title>
        <authorList>
            <person name="Sorbara M.T."/>
            <person name="Littmann E.R."/>
            <person name="Fontana E."/>
            <person name="Moody T.U."/>
            <person name="Kohout C.E."/>
            <person name="Gjonbalaj M."/>
            <person name="Eaton V."/>
            <person name="Seok R."/>
            <person name="Leiner I.M."/>
            <person name="Pamer E.G."/>
        </authorList>
    </citation>
    <scope>NUCLEOTIDE SEQUENCE [LARGE SCALE GENOMIC DNA]</scope>
    <source>
        <strain evidence="3 4">MSK.1.17</strain>
    </source>
</reference>
<keyword evidence="4" id="KW-1185">Reference proteome</keyword>
<dbReference type="Proteomes" id="UP001299608">
    <property type="component" value="Unassembled WGS sequence"/>
</dbReference>
<dbReference type="EMBL" id="JAAITT010000054">
    <property type="protein sequence ID" value="NSJ52006.1"/>
    <property type="molecule type" value="Genomic_DNA"/>
</dbReference>
<evidence type="ECO:0000313" key="4">
    <source>
        <dbReference type="Proteomes" id="UP000669239"/>
    </source>
</evidence>
<dbReference type="AlphaFoldDB" id="A0AAW5C569"/>
<evidence type="ECO:0000313" key="3">
    <source>
        <dbReference type="EMBL" id="NSJ52006.1"/>
    </source>
</evidence>
<name>A0AAW5C569_9FIRM</name>
<evidence type="ECO:0000313" key="2">
    <source>
        <dbReference type="EMBL" id="MCG4749170.1"/>
    </source>
</evidence>
<comment type="caution">
    <text evidence="2">The sequence shown here is derived from an EMBL/GenBank/DDBJ whole genome shotgun (WGS) entry which is preliminary data.</text>
</comment>
<dbReference type="GO" id="GO:0016787">
    <property type="term" value="F:hydrolase activity"/>
    <property type="evidence" value="ECO:0007669"/>
    <property type="project" value="InterPro"/>
</dbReference>
<dbReference type="SUPFAM" id="SSF52255">
    <property type="entry name" value="N5-CAIR mutase (phosphoribosylaminoimidazole carboxylase, PurE)"/>
    <property type="match status" value="1"/>
</dbReference>
<gene>
    <name evidence="2" type="primary">larB</name>
    <name evidence="3" type="ORF">G5B36_25425</name>
    <name evidence="2" type="ORF">L0N08_27560</name>
</gene>
<protein>
    <submittedName>
        <fullName evidence="2">Nickel pincer cofactor biosynthesis protein LarB</fullName>
    </submittedName>
</protein>
<evidence type="ECO:0000259" key="1">
    <source>
        <dbReference type="SMART" id="SM01001"/>
    </source>
</evidence>
<proteinExistence type="predicted"/>
<sequence>MDVRELLEQVKSGAVGIEDAEKALKDLPYEDLGYAKLDHHRKLRSGFGETVFCQGKPDAYLMEIYKRFYERDGEVLGTRASEEQHVLVKSAVPEVVYDPISRILKVERPGKERKGLIAVCTGGTADIPVAEEAAQTAEYFGCAVDRIFDVGVAGIHRLLSQRDRIMKANCIVAVAGMEGALGTVIAGLADCPVIAVPTSVGYGASFHGLSALLTMLNSCANGISVVNIDNGYGAGYLATQINRLAVR</sequence>
<reference evidence="2" key="3">
    <citation type="submission" date="2022-01" db="EMBL/GenBank/DDBJ databases">
        <title>Collection of gut derived symbiotic bacterial strains cultured from healthy donors.</title>
        <authorList>
            <person name="Lin H."/>
            <person name="Kohout C."/>
            <person name="Waligurski E."/>
            <person name="Pamer E.G."/>
        </authorList>
    </citation>
    <scope>NUCLEOTIDE SEQUENCE</scope>
    <source>
        <strain evidence="2">DFI.6.55</strain>
    </source>
</reference>
<dbReference type="InterPro" id="IPR039476">
    <property type="entry name" value="P2CMN_synthase_LarB"/>
</dbReference>
<dbReference type="GO" id="GO:0006189">
    <property type="term" value="P:'de novo' IMP biosynthetic process"/>
    <property type="evidence" value="ECO:0007669"/>
    <property type="project" value="InterPro"/>
</dbReference>
<dbReference type="Proteomes" id="UP000669239">
    <property type="component" value="Unassembled WGS sequence"/>
</dbReference>
<evidence type="ECO:0000313" key="5">
    <source>
        <dbReference type="Proteomes" id="UP001299608"/>
    </source>
</evidence>
<dbReference type="NCBIfam" id="NF033503">
    <property type="entry name" value="LarB"/>
    <property type="match status" value="1"/>
</dbReference>
<dbReference type="PANTHER" id="PTHR43064:SF1">
    <property type="entry name" value="SLL1489 PROTEIN"/>
    <property type="match status" value="1"/>
</dbReference>
<dbReference type="EMBL" id="JAKNGE010000054">
    <property type="protein sequence ID" value="MCG4749170.1"/>
    <property type="molecule type" value="Genomic_DNA"/>
</dbReference>
<organism evidence="2 5">
    <name type="scientific">Enterocloster aldenensis</name>
    <dbReference type="NCBI Taxonomy" id="358742"/>
    <lineage>
        <taxon>Bacteria</taxon>
        <taxon>Bacillati</taxon>
        <taxon>Bacillota</taxon>
        <taxon>Clostridia</taxon>
        <taxon>Lachnospirales</taxon>
        <taxon>Lachnospiraceae</taxon>
        <taxon>Enterocloster</taxon>
    </lineage>
</organism>
<dbReference type="Gene3D" id="3.40.50.1970">
    <property type="match status" value="1"/>
</dbReference>
<dbReference type="Pfam" id="PF00731">
    <property type="entry name" value="AIRC"/>
    <property type="match status" value="1"/>
</dbReference>
<dbReference type="SMART" id="SM01001">
    <property type="entry name" value="AIRC"/>
    <property type="match status" value="1"/>
</dbReference>
<dbReference type="PANTHER" id="PTHR43064">
    <property type="entry name" value="PHOSPHORIBOSYLAMINOIMIDAZOLE CARBOXYLASE-RELATED"/>
    <property type="match status" value="1"/>
</dbReference>
<accession>A0AAW5C569</accession>
<reference evidence="3" key="2">
    <citation type="submission" date="2020-02" db="EMBL/GenBank/DDBJ databases">
        <authorList>
            <person name="Littmann E."/>
            <person name="Sorbara M."/>
        </authorList>
    </citation>
    <scope>NUCLEOTIDE SEQUENCE</scope>
    <source>
        <strain evidence="3">MSK.1.17</strain>
    </source>
</reference>
<feature type="domain" description="PurE" evidence="1">
    <location>
        <begin position="115"/>
        <end position="247"/>
    </location>
</feature>